<dbReference type="SUPFAM" id="SSF54593">
    <property type="entry name" value="Glyoxalase/Bleomycin resistance protein/Dihydroxybiphenyl dioxygenase"/>
    <property type="match status" value="2"/>
</dbReference>
<gene>
    <name evidence="2" type="ORF">SAMN04488563_6003</name>
</gene>
<dbReference type="PANTHER" id="PTHR33993">
    <property type="entry name" value="GLYOXALASE-RELATED"/>
    <property type="match status" value="1"/>
</dbReference>
<dbReference type="RefSeq" id="WP_083421430.1">
    <property type="nucleotide sequence ID" value="NZ_LT629791.1"/>
</dbReference>
<dbReference type="Gene3D" id="3.10.180.10">
    <property type="entry name" value="2,3-Dihydroxybiphenyl 1,2-Dioxygenase, domain 1"/>
    <property type="match status" value="2"/>
</dbReference>
<dbReference type="PROSITE" id="PS51819">
    <property type="entry name" value="VOC"/>
    <property type="match status" value="2"/>
</dbReference>
<evidence type="ECO:0000313" key="2">
    <source>
        <dbReference type="EMBL" id="SDU79463.1"/>
    </source>
</evidence>
<dbReference type="CDD" id="cd07247">
    <property type="entry name" value="SgaA_N_like"/>
    <property type="match status" value="1"/>
</dbReference>
<dbReference type="EMBL" id="LT629791">
    <property type="protein sequence ID" value="SDU79463.1"/>
    <property type="molecule type" value="Genomic_DNA"/>
</dbReference>
<protein>
    <recommendedName>
        <fullName evidence="1">VOC domain-containing protein</fullName>
    </recommendedName>
</protein>
<accession>A0A1H2LEM5</accession>
<keyword evidence="3" id="KW-1185">Reference proteome</keyword>
<dbReference type="InterPro" id="IPR052164">
    <property type="entry name" value="Anthracycline_SecMetBiosynth"/>
</dbReference>
<dbReference type="InterPro" id="IPR029068">
    <property type="entry name" value="Glyas_Bleomycin-R_OHBP_Dase"/>
</dbReference>
<name>A0A1H2LEM5_9ACTN</name>
<evidence type="ECO:0000259" key="1">
    <source>
        <dbReference type="PROSITE" id="PS51819"/>
    </source>
</evidence>
<dbReference type="STRING" id="419479.SAMN04488563_6003"/>
<dbReference type="InterPro" id="IPR041581">
    <property type="entry name" value="Glyoxalase_6"/>
</dbReference>
<evidence type="ECO:0000313" key="3">
    <source>
        <dbReference type="Proteomes" id="UP000182977"/>
    </source>
</evidence>
<organism evidence="2 3">
    <name type="scientific">Jiangella alkaliphila</name>
    <dbReference type="NCBI Taxonomy" id="419479"/>
    <lineage>
        <taxon>Bacteria</taxon>
        <taxon>Bacillati</taxon>
        <taxon>Actinomycetota</taxon>
        <taxon>Actinomycetes</taxon>
        <taxon>Jiangellales</taxon>
        <taxon>Jiangellaceae</taxon>
        <taxon>Jiangella</taxon>
    </lineage>
</organism>
<reference evidence="3" key="1">
    <citation type="submission" date="2016-10" db="EMBL/GenBank/DDBJ databases">
        <authorList>
            <person name="Varghese N."/>
            <person name="Submissions S."/>
        </authorList>
    </citation>
    <scope>NUCLEOTIDE SEQUENCE [LARGE SCALE GENOMIC DNA]</scope>
    <source>
        <strain evidence="3">DSM 45079</strain>
    </source>
</reference>
<dbReference type="AlphaFoldDB" id="A0A1H2LEM5"/>
<proteinExistence type="predicted"/>
<dbReference type="Pfam" id="PF18029">
    <property type="entry name" value="Glyoxalase_6"/>
    <property type="match status" value="1"/>
</dbReference>
<sequence length="309" mass="32998">MPQRDGYIPGVPCWVELSEPEPEAALEFYSALFGWDFEDVLPPTSEDRYCIARGRAPGSSIFDTSGELRSGDVAAIRSIPQGAPPTAMWSTYFWVDSADEAAAKVRGAGGGVVAEPFDLRSACRTAVLTDPEGAAFSVWEAREHNGARLVNDPGAVVFNNLNTRDVEGARSFYGSVFGWRTAGIGGGAEGWTLPGYGDWLEREHHPGLRRNMAEAGAPEGFEDVVGSIIPIAGDQPDLPPHWSVTFATADADATAAKAAELGGRVIVPPFDAPWSTDTYTIRVTVIGDPQGATFSASKFLPKTKESSYP</sequence>
<dbReference type="Proteomes" id="UP000182977">
    <property type="component" value="Chromosome I"/>
</dbReference>
<dbReference type="PANTHER" id="PTHR33993:SF14">
    <property type="entry name" value="GB|AAF24581.1"/>
    <property type="match status" value="1"/>
</dbReference>
<feature type="domain" description="VOC" evidence="1">
    <location>
        <begin position="155"/>
        <end position="299"/>
    </location>
</feature>
<dbReference type="InterPro" id="IPR037523">
    <property type="entry name" value="VOC_core"/>
</dbReference>
<dbReference type="InterPro" id="IPR004360">
    <property type="entry name" value="Glyas_Fos-R_dOase_dom"/>
</dbReference>
<feature type="domain" description="VOC" evidence="1">
    <location>
        <begin position="11"/>
        <end position="141"/>
    </location>
</feature>
<dbReference type="Pfam" id="PF00903">
    <property type="entry name" value="Glyoxalase"/>
    <property type="match status" value="1"/>
</dbReference>